<feature type="region of interest" description="Disordered" evidence="1">
    <location>
        <begin position="32"/>
        <end position="51"/>
    </location>
</feature>
<protein>
    <submittedName>
        <fullName evidence="2">Uncharacterized protein</fullName>
    </submittedName>
</protein>
<feature type="compositionally biased region" description="Pro residues" evidence="1">
    <location>
        <begin position="1"/>
        <end position="17"/>
    </location>
</feature>
<dbReference type="RefSeq" id="WP_306068985.1">
    <property type="nucleotide sequence ID" value="NZ_CP120988.1"/>
</dbReference>
<evidence type="ECO:0000256" key="1">
    <source>
        <dbReference type="SAM" id="MobiDB-lite"/>
    </source>
</evidence>
<reference evidence="2 3" key="1">
    <citation type="submission" date="2023-03" db="EMBL/GenBank/DDBJ databases">
        <title>Isolation and description of six Streptomyces strains from soil environments, able to metabolize different microbial glucans.</title>
        <authorList>
            <person name="Widen T."/>
            <person name="Larsbrink J."/>
        </authorList>
    </citation>
    <scope>NUCLEOTIDE SEQUENCE [LARGE SCALE GENOMIC DNA]</scope>
    <source>
        <strain evidence="2 3">Alt2</strain>
    </source>
</reference>
<keyword evidence="3" id="KW-1185">Reference proteome</keyword>
<evidence type="ECO:0000313" key="2">
    <source>
        <dbReference type="EMBL" id="WLQ60849.1"/>
    </source>
</evidence>
<accession>A0ABY9J1R7</accession>
<dbReference type="Proteomes" id="UP001235744">
    <property type="component" value="Chromosome"/>
</dbReference>
<dbReference type="EMBL" id="CP120988">
    <property type="protein sequence ID" value="WLQ60849.1"/>
    <property type="molecule type" value="Genomic_DNA"/>
</dbReference>
<evidence type="ECO:0000313" key="3">
    <source>
        <dbReference type="Proteomes" id="UP001235744"/>
    </source>
</evidence>
<gene>
    <name evidence="2" type="ORF">P8A19_37875</name>
</gene>
<organism evidence="2 3">
    <name type="scientific">Streptomyces poriferorum</name>
    <dbReference type="NCBI Taxonomy" id="2798799"/>
    <lineage>
        <taxon>Bacteria</taxon>
        <taxon>Bacillati</taxon>
        <taxon>Actinomycetota</taxon>
        <taxon>Actinomycetes</taxon>
        <taxon>Kitasatosporales</taxon>
        <taxon>Streptomycetaceae</taxon>
        <taxon>Streptomyces</taxon>
    </lineage>
</organism>
<proteinExistence type="predicted"/>
<sequence>MSDQPIPAPDFIWPPEPCGNNEPHSAHEFMRGTTAGLCPGAGTNPPGSTSEQLPDDILALLGPRTYLSTACETALLLTKAITRNPARGDLPELRDRMHQRCRRNHKFTGALCSCPCHP</sequence>
<name>A0ABY9J1R7_9ACTN</name>
<feature type="region of interest" description="Disordered" evidence="1">
    <location>
        <begin position="1"/>
        <end position="26"/>
    </location>
</feature>